<dbReference type="EMBL" id="CP055153">
    <property type="protein sequence ID" value="QMU28591.1"/>
    <property type="molecule type" value="Genomic_DNA"/>
</dbReference>
<evidence type="ECO:0000313" key="1">
    <source>
        <dbReference type="EMBL" id="QMU28591.1"/>
    </source>
</evidence>
<keyword evidence="2" id="KW-1185">Reference proteome</keyword>
<organism evidence="1 2">
    <name type="scientific">Adhaeribacter radiodurans</name>
    <dbReference type="NCBI Taxonomy" id="2745197"/>
    <lineage>
        <taxon>Bacteria</taxon>
        <taxon>Pseudomonadati</taxon>
        <taxon>Bacteroidota</taxon>
        <taxon>Cytophagia</taxon>
        <taxon>Cytophagales</taxon>
        <taxon>Hymenobacteraceae</taxon>
        <taxon>Adhaeribacter</taxon>
    </lineage>
</organism>
<gene>
    <name evidence="1" type="ORF">HUW48_11330</name>
</gene>
<evidence type="ECO:0000313" key="2">
    <source>
        <dbReference type="Proteomes" id="UP000514509"/>
    </source>
</evidence>
<dbReference type="KEGG" id="add:HUW48_11330"/>
<name>A0A7L7L6Y0_9BACT</name>
<reference evidence="1 2" key="1">
    <citation type="submission" date="2020-06" db="EMBL/GenBank/DDBJ databases">
        <authorList>
            <person name="Hwang Y.J."/>
        </authorList>
    </citation>
    <scope>NUCLEOTIDE SEQUENCE [LARGE SCALE GENOMIC DNA]</scope>
    <source>
        <strain evidence="1 2">KUDC8001</strain>
    </source>
</reference>
<dbReference type="RefSeq" id="WP_182415774.1">
    <property type="nucleotide sequence ID" value="NZ_CP055153.1"/>
</dbReference>
<accession>A0A7L7L6Y0</accession>
<reference evidence="1 2" key="2">
    <citation type="submission" date="2020-08" db="EMBL/GenBank/DDBJ databases">
        <title>Adhaeribacter dokdonensis sp. nov., isolated from the rhizosphere of Elymus tsukushiensis, a plant native to the Dokdo Islands, Republic of Korea.</title>
        <authorList>
            <person name="Ghim S.Y."/>
        </authorList>
    </citation>
    <scope>NUCLEOTIDE SEQUENCE [LARGE SCALE GENOMIC DNA]</scope>
    <source>
        <strain evidence="1 2">KUDC8001</strain>
    </source>
</reference>
<dbReference type="Proteomes" id="UP000514509">
    <property type="component" value="Chromosome"/>
</dbReference>
<dbReference type="AlphaFoldDB" id="A0A7L7L6Y0"/>
<sequence length="102" mass="11863">MDKGAEIERIKFQINFLRYSRGNILVLRSLIEDALELLDPLEEDLQGNSHFTTLSRIADKFLSEAAIKHEALLQDNFEYAQQQSLHDIDNLLSYLKERDLTL</sequence>
<proteinExistence type="predicted"/>
<protein>
    <submittedName>
        <fullName evidence="1">Uncharacterized protein</fullName>
    </submittedName>
</protein>